<feature type="region of interest" description="Disordered" evidence="7">
    <location>
        <begin position="1"/>
        <end position="74"/>
    </location>
</feature>
<feature type="region of interest" description="Disordered" evidence="7">
    <location>
        <begin position="5097"/>
        <end position="5125"/>
    </location>
</feature>
<dbReference type="InterPro" id="IPR005539">
    <property type="entry name" value="ELK_dom"/>
</dbReference>
<feature type="region of interest" description="Disordered" evidence="7">
    <location>
        <begin position="5582"/>
        <end position="5644"/>
    </location>
</feature>
<keyword evidence="4 6" id="KW-0175">Coiled coil</keyword>
<feature type="region of interest" description="Disordered" evidence="7">
    <location>
        <begin position="1523"/>
        <end position="1582"/>
    </location>
</feature>
<evidence type="ECO:0000256" key="6">
    <source>
        <dbReference type="SAM" id="Coils"/>
    </source>
</evidence>
<dbReference type="GO" id="GO:0003677">
    <property type="term" value="F:DNA binding"/>
    <property type="evidence" value="ECO:0007669"/>
    <property type="project" value="InterPro"/>
</dbReference>
<feature type="coiled-coil region" evidence="6">
    <location>
        <begin position="4112"/>
        <end position="4217"/>
    </location>
</feature>
<evidence type="ECO:0000256" key="4">
    <source>
        <dbReference type="ARBA" id="ARBA00023054"/>
    </source>
</evidence>
<feature type="compositionally biased region" description="Polar residues" evidence="7">
    <location>
        <begin position="1007"/>
        <end position="1016"/>
    </location>
</feature>
<feature type="region of interest" description="Disordered" evidence="7">
    <location>
        <begin position="2538"/>
        <end position="2592"/>
    </location>
</feature>
<feature type="coiled-coil region" evidence="6">
    <location>
        <begin position="1292"/>
        <end position="1425"/>
    </location>
</feature>
<feature type="compositionally biased region" description="Polar residues" evidence="7">
    <location>
        <begin position="2303"/>
        <end position="2312"/>
    </location>
</feature>
<feature type="region of interest" description="Disordered" evidence="7">
    <location>
        <begin position="3822"/>
        <end position="3845"/>
    </location>
</feature>
<feature type="compositionally biased region" description="Basic and acidic residues" evidence="7">
    <location>
        <begin position="1750"/>
        <end position="1764"/>
    </location>
</feature>
<feature type="compositionally biased region" description="Low complexity" evidence="7">
    <location>
        <begin position="49"/>
        <end position="62"/>
    </location>
</feature>
<feature type="coiled-coil region" evidence="6">
    <location>
        <begin position="1879"/>
        <end position="1936"/>
    </location>
</feature>
<feature type="compositionally biased region" description="Basic and acidic residues" evidence="7">
    <location>
        <begin position="1527"/>
        <end position="1539"/>
    </location>
</feature>
<feature type="compositionally biased region" description="Acidic residues" evidence="7">
    <location>
        <begin position="3002"/>
        <end position="3012"/>
    </location>
</feature>
<evidence type="ECO:0000256" key="1">
    <source>
        <dbReference type="ARBA" id="ARBA00004300"/>
    </source>
</evidence>
<feature type="compositionally biased region" description="Basic and acidic residues" evidence="7">
    <location>
        <begin position="2877"/>
        <end position="2912"/>
    </location>
</feature>
<feature type="region of interest" description="Disordered" evidence="7">
    <location>
        <begin position="210"/>
        <end position="233"/>
    </location>
</feature>
<dbReference type="PANTHER" id="PTHR44981">
    <property type="entry name" value="PERICENTRIN-LIKE PROTEIN, ISOFORM F"/>
    <property type="match status" value="1"/>
</dbReference>
<feature type="compositionally biased region" description="Basic and acidic residues" evidence="7">
    <location>
        <begin position="2073"/>
        <end position="2090"/>
    </location>
</feature>
<feature type="coiled-coil region" evidence="6">
    <location>
        <begin position="1800"/>
        <end position="1827"/>
    </location>
</feature>
<dbReference type="InterPro" id="IPR019528">
    <property type="entry name" value="PACT_domain"/>
</dbReference>
<feature type="compositionally biased region" description="Acidic residues" evidence="7">
    <location>
        <begin position="989"/>
        <end position="1005"/>
    </location>
</feature>
<feature type="compositionally biased region" description="Basic and acidic residues" evidence="7">
    <location>
        <begin position="1569"/>
        <end position="1582"/>
    </location>
</feature>
<feature type="coiled-coil region" evidence="6">
    <location>
        <begin position="240"/>
        <end position="737"/>
    </location>
</feature>
<feature type="compositionally biased region" description="Low complexity" evidence="7">
    <location>
        <begin position="2544"/>
        <end position="2569"/>
    </location>
</feature>
<feature type="region of interest" description="Disordered" evidence="7">
    <location>
        <begin position="2992"/>
        <end position="3030"/>
    </location>
</feature>
<feature type="coiled-coil region" evidence="6">
    <location>
        <begin position="3674"/>
        <end position="3794"/>
    </location>
</feature>
<feature type="compositionally biased region" description="Acidic residues" evidence="7">
    <location>
        <begin position="1731"/>
        <end position="1742"/>
    </location>
</feature>
<feature type="coiled-coil region" evidence="6">
    <location>
        <begin position="2263"/>
        <end position="2294"/>
    </location>
</feature>
<evidence type="ECO:0000256" key="7">
    <source>
        <dbReference type="SAM" id="MobiDB-lite"/>
    </source>
</evidence>
<keyword evidence="9" id="KW-1185">Reference proteome</keyword>
<feature type="compositionally biased region" description="Polar residues" evidence="7">
    <location>
        <begin position="2866"/>
        <end position="2875"/>
    </location>
</feature>
<feature type="domain" description="ELK" evidence="8">
    <location>
        <begin position="1158"/>
        <end position="1179"/>
    </location>
</feature>
<evidence type="ECO:0000259" key="8">
    <source>
        <dbReference type="SMART" id="SM01188"/>
    </source>
</evidence>
<feature type="region of interest" description="Disordered" evidence="7">
    <location>
        <begin position="2866"/>
        <end position="2912"/>
    </location>
</feature>
<dbReference type="KEGG" id="cvn:111112099"/>
<feature type="compositionally biased region" description="Polar residues" evidence="7">
    <location>
        <begin position="2395"/>
        <end position="2404"/>
    </location>
</feature>
<feature type="coiled-coil region" evidence="6">
    <location>
        <begin position="2440"/>
        <end position="2481"/>
    </location>
</feature>
<feature type="region of interest" description="Disordered" evidence="7">
    <location>
        <begin position="2294"/>
        <end position="2404"/>
    </location>
</feature>
<feature type="coiled-coil region" evidence="6">
    <location>
        <begin position="3269"/>
        <end position="3603"/>
    </location>
</feature>
<feature type="compositionally biased region" description="Low complexity" evidence="7">
    <location>
        <begin position="1772"/>
        <end position="1784"/>
    </location>
</feature>
<dbReference type="Pfam" id="PF10495">
    <property type="entry name" value="PACT_coil_coil"/>
    <property type="match status" value="1"/>
</dbReference>
<feature type="compositionally biased region" description="Pro residues" evidence="7">
    <location>
        <begin position="2353"/>
        <end position="2363"/>
    </location>
</feature>
<evidence type="ECO:0000256" key="3">
    <source>
        <dbReference type="ARBA" id="ARBA00022553"/>
    </source>
</evidence>
<keyword evidence="2" id="KW-0963">Cytoplasm</keyword>
<feature type="coiled-coil region" evidence="6">
    <location>
        <begin position="910"/>
        <end position="937"/>
    </location>
</feature>
<feature type="compositionally biased region" description="Polar residues" evidence="7">
    <location>
        <begin position="4513"/>
        <end position="4525"/>
    </location>
</feature>
<feature type="region of interest" description="Disordered" evidence="7">
    <location>
        <begin position="1239"/>
        <end position="1276"/>
    </location>
</feature>
<dbReference type="Gene3D" id="1.10.287.1490">
    <property type="match status" value="2"/>
</dbReference>
<evidence type="ECO:0000313" key="10">
    <source>
        <dbReference type="RefSeq" id="XP_022305116.1"/>
    </source>
</evidence>
<feature type="compositionally biased region" description="Polar residues" evidence="7">
    <location>
        <begin position="1700"/>
        <end position="1709"/>
    </location>
</feature>
<name>A0A8B8BQC3_CRAVI</name>
<dbReference type="RefSeq" id="XP_022305116.1">
    <property type="nucleotide sequence ID" value="XM_022449408.1"/>
</dbReference>
<dbReference type="InterPro" id="IPR028745">
    <property type="entry name" value="AKAP9/Pericentrin"/>
</dbReference>
<dbReference type="GO" id="GO:0005813">
    <property type="term" value="C:centrosome"/>
    <property type="evidence" value="ECO:0007669"/>
    <property type="project" value="UniProtKB-SubCell"/>
</dbReference>
<feature type="compositionally biased region" description="Polar residues" evidence="7">
    <location>
        <begin position="215"/>
        <end position="233"/>
    </location>
</feature>
<feature type="coiled-coil region" evidence="6">
    <location>
        <begin position="2679"/>
        <end position="2748"/>
    </location>
</feature>
<feature type="region of interest" description="Disordered" evidence="7">
    <location>
        <begin position="3131"/>
        <end position="3158"/>
    </location>
</feature>
<feature type="coiled-coil region" evidence="6">
    <location>
        <begin position="3866"/>
        <end position="4054"/>
    </location>
</feature>
<dbReference type="GO" id="GO:0060090">
    <property type="term" value="F:molecular adaptor activity"/>
    <property type="evidence" value="ECO:0007669"/>
    <property type="project" value="InterPro"/>
</dbReference>
<feature type="compositionally biased region" description="Basic and acidic residues" evidence="7">
    <location>
        <begin position="1056"/>
        <end position="1068"/>
    </location>
</feature>
<feature type="domain" description="ELK" evidence="8">
    <location>
        <begin position="1801"/>
        <end position="1822"/>
    </location>
</feature>
<dbReference type="GO" id="GO:0005737">
    <property type="term" value="C:cytoplasm"/>
    <property type="evidence" value="ECO:0007669"/>
    <property type="project" value="UniProtKB-ARBA"/>
</dbReference>
<accession>A0A8B8BQC3</accession>
<keyword evidence="3" id="KW-0597">Phosphoprotein</keyword>
<keyword evidence="5" id="KW-0206">Cytoskeleton</keyword>
<feature type="compositionally biased region" description="Low complexity" evidence="7">
    <location>
        <begin position="3131"/>
        <end position="3143"/>
    </location>
</feature>
<feature type="compositionally biased region" description="Basic and acidic residues" evidence="7">
    <location>
        <begin position="4317"/>
        <end position="4334"/>
    </location>
</feature>
<reference evidence="10" key="1">
    <citation type="submission" date="2025-08" db="UniProtKB">
        <authorList>
            <consortium name="RefSeq"/>
        </authorList>
    </citation>
    <scope>IDENTIFICATION</scope>
    <source>
        <tissue evidence="10">Whole sample</tissue>
    </source>
</reference>
<organism evidence="9 10">
    <name type="scientific">Crassostrea virginica</name>
    <name type="common">Eastern oyster</name>
    <dbReference type="NCBI Taxonomy" id="6565"/>
    <lineage>
        <taxon>Eukaryota</taxon>
        <taxon>Metazoa</taxon>
        <taxon>Spiralia</taxon>
        <taxon>Lophotrochozoa</taxon>
        <taxon>Mollusca</taxon>
        <taxon>Bivalvia</taxon>
        <taxon>Autobranchia</taxon>
        <taxon>Pteriomorphia</taxon>
        <taxon>Ostreida</taxon>
        <taxon>Ostreoidea</taxon>
        <taxon>Ostreidae</taxon>
        <taxon>Crassostrea</taxon>
    </lineage>
</organism>
<feature type="region of interest" description="Disordered" evidence="7">
    <location>
        <begin position="944"/>
        <end position="1070"/>
    </location>
</feature>
<sequence>MEDDERTQKLKAGKQKLAEFQKKRKKKKIPASKDVKENVSMATEQSEASLSSSGDVSYSDSDQGNTESGADDTRTLMKTRTALYAAYDRIEELEESLAGKQLALDKVISENDGLQRKLHDSKLMELESAVKKREELIVQLSSALQTVTNQVPSDVIATEMAEEIQNLKTQLLNASRMLETQTEKYKATTQTLEVAKTEIARLQQHLWERDKGHRGQSSPGTNQEAPSQIKTTSGSPAVEVLQLQQELQAAQSQIATLQEKVRELDTGSEARTSQTPGQMEALQEVIRTKDNQVSDLEAQLAAIEEDRDKMRRNMACLEAQIIEYNSLSQENQQLKTDILRQQETSQLELEQMRREKDELQESLENVNEKFTKETESLKNERNELKQKISDLENSIQEVEELKIKMRGLEEKLAATEEKVGVDSGELDLLKTDYELLTDTLKLKNERIQELEQKVINEKHEIEMELLRGDNERLSQEVNHLVEKLESSEKNIAEKGRRLDALREEGEELRERLGEREKELAVYVTSVNSLQREKEQQALDLDQLNEELEEALVRCKRTEELEQGHEELTSQLYAIQQECQCYQIQNDELRNRINVQHDLSLSQQCQIEVAGREKEQLMKDSQQLGRENEELMQEILKLRLTVKNSDLAKPDEEAVEKLRSMETVINRLKEDNLAWKVKVQSLEDQIVGLQKDLEVSQDNSGSETEKLQDFYKQELLDKDEVINSLQSEIQKLREMENKPRLHEGTGMVEWQRAKSSGSDSIEDSKMESMVEDLLYQNEAAVEREVESQKEAAAENWERENVCEEMEMVQEEILSVSCRKLMSSPGEHYNQEKVKQVECSEGSNPPVYQRKFSHDSLVADENLEDDVMDEMGQSLQSEVESFKREKSQEEIRSVLNLEPDVSLDSENFLLILKTLESQKNQLLKKLKQTEAERDKLRSLVAGGDEILDDSLNTDDSIDVENLESGSEPRPQPVVEEITEREAVDDIPVNDSEVEDAVDGPDSLEMEDNTMATKFSQTIPPREERDRGSEGSEVTRTTREGQTQLEGLKSEYESQVNSLRDELSRQPRGEISEQSVRDIFQQEMELFRENLDTDRQQQLEAIIGGVGERIQEFQRQQHTQYQDELNLHLQAMRLTLEQIYQGQIEIMTSEQEQRHLLALQELRDSLNKEHAEELSRLESDWTSRMSELEREHEDELNDSLLEDSLIVQTIEIDYPHGSEANQSRLLHKLNKKLSEEHRQLLKKISEGLDRNEPRPRTPRKHRHTQGQQTDSEDGETDSIVSLPVTGTEFLHLDERERAVHNAQDVQQTLEIQREEISSLRSRMLEEYEQLLTTRADVMATQTQEVEKLQREMEDLQQSYEEQIKVFQTKVEEQSEVAMLNRLKEEHDKEVRDITDQYTSQISQLHTQLEAAKQEVTSLKQEVTSLQHQDVTSSGDVIDDTGKRCDESVRDSMENTEEVRSEVQALQKLLETKSNEVDELNEKLELESQLNIELREKMTLTENRLSEMENLLKEKQRYVDEVKNKLQQNEARMKREKEEREESGQESSGSDENSEELRDKLMRLQQELEASQEQERVLEEQYDELQHQHREQMEALRQDLEHENRAEITEVQSEFKVQLEIELKRQAADMTYDHSEKIKKMKEDHQQEMEDLRKRMEDMQTTAKESEKAAEKFTTDAAVNTDHLSADSYPESSELPVDDEPDSLSRSTETASTVIDALRNAQPPRGNSQDLGDKTDDELEEMESETGDQSVKPSRMEDVTRGDTMRESDDLEDISESSSTETSETSQSVAAVSQLMGKINSAKQETFMKLKQEYEAKINKLTEDLEQAMILNDEREKCLDENTERYEEKINEMRVHYEMRIRSLEESDIDVEEIKEKVKTEFVKNYEAELARVHVEYEEKMELVKQEMTENFDSEKQEMEKKFKSDLEEAEEKYDTLMDRIRGGDAPEVADLVRDRIDTELEMAKTLMQQEFEETIESEQARFADLQDEFEKNLIEEKEREIRELQAAHEDQIDQSRREVTEEFQVKLDKMETDYNQEIERLQAKMEAGVGHALVTEQEIQEYRDKIRNLEAEIERLARGGESSDEKCSDRLVDESGVLVSASSEFDTDGETRDSGKGSVGKKVDQTDSKAGSKEKDLELKSESSELRDSGGVISDVSESQGERRDSSSDLDNSIRNLKGSHAAAMAEIEEEYNAKLASLKTDLEKDYQAKLDKLKQELSSTTSSLPDAGEGHRAERDDLDIDHIEELRDLEVRLTEKHSHDLFDLENQYKNRIQEIQTNHQEEIKNLKKVLEYLQQSPVSDEETQKSQVVRTMSSPVPKRSTPVEELEKEGSHGSPAPPLPGDKLESSGDQTGSPLLPPTEKPPAVPRDAGIDLVSEEDQTPAPSMEAAPVEEEFPNSPRSRGSTPTDLLQTLSADLLTQGLQTVKSFGSSTEFSTSEQHTETVSLATELKDKEVKIKELEKEIESLQSKFSELVERREREGEESRNLEVMLRTDLERVHSERESTQATNDHLLQLLSEAVKTYLCVEDLINRKLAGIVAGGHPGDQSSPSLHRRSPPSGSHPRSPPSGQRRSPTEPGSPGGAEGGDVPPHETSILSNLTDEGLDLSQRTITESIFQGPDLDTEGEELLTDASNRLQGSVSRLLDMIEDTTQQLYDTKRTQHDLVTTVSSEQQGSISMTTRCEELEERLREEVEAKEYLAMELHKAEGLIEGYSTERDQRELQVRDLEEKAEALVLELETTKNKLIDLETSHHEATSLRNEMQRQQELLNNNVGDQAQAVTKGTIAAPSREQALMLELNKLNEEKRALQQQLRVTTETHDKRVGELERAGEETEGHYVKLLEEKKSELEDLRLQLDSVEKQLKSNRQFLESMNLTSDEQANEREQERDEFNREVQKLKKALSDQEKKQAAENRLQREVDTLTEELQDRIDSHSEIVMQTERLQRDLSDKQMTTEELTAVVRQLEQEIEERAKTEQAYKLKIRQLEQLLERRQSVSEMSDKMAVGEGEEECEETSESESTGSETRSMRRRRKLPSHISIQQEEALFQEKEQLQLQLEDQLKQMSALRNQLDEMRHRGDYSGGFLDDSQTVSLQRQVDNQREVMEENQKEISELKEQLNDLTEAINNKDKQISQLTNQIQNSSQTSQSESEKQNAMADLKQENEDLKRRLRSLEREVDTTPMSVLTQNLIEEKNQEIDHLNQQLDRIRFEMAALKSGEALKELQTEVDKLRSDLHQKEMELVRASQASTFSDLSDTDGGIPAASESFTEKTSLQQELEDSVAQKMEEFEQVKSALQQKEEEIVSQQQTLQEKEEVIAGLNMTLDEKVKELENVSKELIDQREKSQVTSPVCDDAYLNEILQEKEMLIEQMNTQIEGLSEEVVSLTEFQNKLQEDFDTVQQMLEEKEREIDTLTKELSERMPGEDHSEELLKLEMEISKLKKDLKEKDNVIEEKEEEMYLLNEKLEQQQEMQIDPEKLSAKESEITALQHQLTDLTQLKAALEEKTHDLEVKTREIEEIHAELTQVKEQLVAGGDIQTKVDQTGSVNFELMLKEKEMELERVRTEFAEFRKELQSTAQGLELGDSCQRIQQLQQELAAVRRLVKQDEQGENVLQKMMEVQRLRDQLAGIRDLVRDGKASEIHLSKEEVDTLRKRLETTDLNEKMTQLAEEMLKLGSKYLNADYQEKLQEKEEEVEAKELEIRKQGAEILKLKEKVDEQEAEIQRLQGDLKSLADKENEIQCLQDELDRTDERELEIKRLREELSRKSDEIQEFKRDMTDLARKDKQIHSLKSELENSEGRNDIEVQKMSSRFVERDPPGSVPQLHRKEAGLQERDVQSECSKPDLTAPQDEETKIEYLKLASLSPREKDGEIVRLRQKLSTRDKQVQELEKDLGSLSEKEREIEMLRTEIQKMVENQECWEEERIFHLASPRAKEFSRQDSAKEEEETLRVKVTSLEEEVDHLKEEVKNKAGEITQLGSEAEKKEMEIEKQRGEIETYKQKQEEQFQKLRAFEEQLAEVKRQGQETELAWSQLQTAEERLEQVTQELGVARIKLTEAEQNLGVVGTQLLEKENQLQAVQTELWDKAARFTEELQLSSKQLKERDEEIHKLRSTAPGSEVRLEALLREKEGELEEVKERLREAVDLGEQQLRVVEQKDDEFTKLKLEIQQMIAEKDKTIRDLKKQLASQSSSSELEMSQLQQEVASKTETLEELEKELRRLEIIQGSSLEAGGDAVNLVNILRDQLRQRDEAFKEIHRNLQKSEEELRSRGQELESKSRELVEVRSMLDNASSPRKNLSQEAEQQFRQLEQELKIAKEALAEMQRRADNGESRESSVERSVFRRGGSGSSDLDLMEQEELHDLVVSLRHDLDNSKSEVALLRKSASMSSKDFVQKVMELREELSSQHQRHIQDLTDRNRLESDSSLAQLRIKYEDEIEHMKKIHVKELAQKVGETKRELEKLHKTEINSLLARHKHEIEMLRIREPVYDAHDASVLNLANQLGSEVALTERLDSELIRSLSQRPDGQDTASVSDLADSEVSMDGNVPSRLQVLMKRLHQEGVEMLSLSELLFLKQHMPPSQLDREVDLRSLQAAWENEKQSLLSAVQSLKDLLAQTHRVRGVDKESYANFCDIPLTSDVSDWRGELLRSIGFVFAKERETLLAELRSHVLSHPNVNLGDIQKLEQKIRNQEAHQKSSLEQIFSADRQSLLAEIRDLRAHTNVSVLRHQEEKERLTEQLNSVEDQTSKRERQLKRQDGGDSVMVQLLEYKLQQEKIIQDDLRTSLEVERDRTSDLVSQLGREKNSNLDLQTDLSNQQLQVSKLKDALEREQSRFISVTTIWNNLVGALEDEKTKCQHLSELLERERAALRQLRSKVDQIKLESDSKDRNEYLLERLQSELSIERDRRLEAENAQELEKVALASLRQDLELERKNLRSAEAEHKARVKQLSTAVELERAKSNDLQGALERERGVNDKLRENLDSERRSLLESTDRENSIFEDMQLELDSERAKVNDLKNSMEREKQRLQSQVTALETQTSALKDDLEQERLTCRQLKNEIDQIQLQKLDITRHYEHERDQVARLKAERELLRSEVKSVKDILNEKERTRDTEKVSERRSHRQLERERDDQKMKMHENELELQRLTQRILDLEDQATASREREMEAVRELQQEKFRTSHHRSVSDGSEEDGDHWTVYRTQLESICQSLQYLILQYQNQLSSGVEGAVDVLSLEKSLKDLLSELRQTQTPLAFESDTTDNLMGRPDPQAIQERVLHHNSELTNFVSRLTEEKMELRNTLGRLEEEIWRYRQRSTEHQNGHNLSENHIDNENQHLEARAAWAKERLSLQLTLNQREQELENCRADLRAERERRGGLAGASTEGDRVQRLYGKYLRADSYRKALVYQKKYLLLLLGGFQDCEQTTLALIARMGAYPSPEHMQVTARHRRPFTVFRSAARVVVAVSRMRFLVKKWKRATRVGSPVMGGSVDLQQGYTPNSNSFSPPRINTQSRLNGSGPICSHASSPLHPSFHQSPYSHLSSSFVQRDFLNGSTPHYSPGGASSGYHANSNGVTNGMSPYQAVGGVSESYLANGNISVHMTPPTRDYSSKPHPTSENSGARRKILSSSSSTPTKPVIPSPARRVRITEPEPSSYHDDYISRLESLQQRLSGMESGSPKSRLFPRR</sequence>
<feature type="compositionally biased region" description="Basic and acidic residues" evidence="7">
    <location>
        <begin position="5631"/>
        <end position="5644"/>
    </location>
</feature>
<feature type="compositionally biased region" description="Basic and acidic residues" evidence="7">
    <location>
        <begin position="1018"/>
        <end position="1027"/>
    </location>
</feature>
<feature type="region of interest" description="Disordered" evidence="7">
    <location>
        <begin position="1653"/>
        <end position="1786"/>
    </location>
</feature>
<feature type="region of interest" description="Disordered" evidence="7">
    <location>
        <begin position="4317"/>
        <end position="4345"/>
    </location>
</feature>
<feature type="compositionally biased region" description="Basic and acidic residues" evidence="7">
    <location>
        <begin position="4737"/>
        <end position="4749"/>
    </location>
</feature>
<comment type="subcellular location">
    <subcellularLocation>
        <location evidence="1">Cytoplasm</location>
        <location evidence="1">Cytoskeleton</location>
        <location evidence="1">Microtubule organizing center</location>
        <location evidence="1">Centrosome</location>
    </subcellularLocation>
</comment>
<dbReference type="PANTHER" id="PTHR44981:SF2">
    <property type="entry name" value="PERICENTRIN-LIKE PROTEIN, ISOFORM F"/>
    <property type="match status" value="1"/>
</dbReference>
<feature type="compositionally biased region" description="Basic and acidic residues" evidence="7">
    <location>
        <begin position="3822"/>
        <end position="3831"/>
    </location>
</feature>
<gene>
    <name evidence="10" type="primary">LOC111112099</name>
</gene>
<feature type="region of interest" description="Disordered" evidence="7">
    <location>
        <begin position="2073"/>
        <end position="2172"/>
    </location>
</feature>
<feature type="domain" description="ELK" evidence="8">
    <location>
        <begin position="2195"/>
        <end position="2216"/>
    </location>
</feature>
<feature type="domain" description="ELK" evidence="8">
    <location>
        <begin position="3752"/>
        <end position="3772"/>
    </location>
</feature>
<feature type="coiled-coil region" evidence="6">
    <location>
        <begin position="1146"/>
        <end position="1188"/>
    </location>
</feature>
<feature type="coiled-coil region" evidence="6">
    <location>
        <begin position="157"/>
        <end position="205"/>
    </location>
</feature>
<evidence type="ECO:0000313" key="9">
    <source>
        <dbReference type="Proteomes" id="UP000694844"/>
    </source>
</evidence>
<dbReference type="GeneID" id="111112099"/>
<feature type="compositionally biased region" description="Basic and acidic residues" evidence="7">
    <location>
        <begin position="1653"/>
        <end position="1670"/>
    </location>
</feature>
<evidence type="ECO:0000256" key="2">
    <source>
        <dbReference type="ARBA" id="ARBA00022490"/>
    </source>
</evidence>
<dbReference type="SMART" id="SM01188">
    <property type="entry name" value="ELK"/>
    <property type="match status" value="5"/>
</dbReference>
<feature type="domain" description="ELK" evidence="8">
    <location>
        <begin position="1043"/>
        <end position="1061"/>
    </location>
</feature>
<feature type="compositionally biased region" description="Basic and acidic residues" evidence="7">
    <location>
        <begin position="1239"/>
        <end position="1252"/>
    </location>
</feature>
<feature type="compositionally biased region" description="Acidic residues" evidence="7">
    <location>
        <begin position="944"/>
        <end position="959"/>
    </location>
</feature>
<dbReference type="Proteomes" id="UP000694844">
    <property type="component" value="Chromosome 9"/>
</dbReference>
<evidence type="ECO:0000256" key="5">
    <source>
        <dbReference type="ARBA" id="ARBA00023212"/>
    </source>
</evidence>
<feature type="coiled-coil region" evidence="6">
    <location>
        <begin position="5274"/>
        <end position="5301"/>
    </location>
</feature>
<feature type="region of interest" description="Disordered" evidence="7">
    <location>
        <begin position="5160"/>
        <end position="5181"/>
    </location>
</feature>
<dbReference type="GO" id="GO:0007165">
    <property type="term" value="P:signal transduction"/>
    <property type="evidence" value="ECO:0007669"/>
    <property type="project" value="InterPro"/>
</dbReference>
<dbReference type="OrthoDB" id="2020852at2759"/>
<protein>
    <submittedName>
        <fullName evidence="10">A-kinase anchor protein 9-like isoform X1</fullName>
    </submittedName>
</protein>
<feature type="region of interest" description="Disordered" evidence="7">
    <location>
        <begin position="4728"/>
        <end position="4749"/>
    </location>
</feature>
<proteinExistence type="predicted"/>
<feature type="region of interest" description="Disordered" evidence="7">
    <location>
        <begin position="4513"/>
        <end position="4533"/>
    </location>
</feature>
<feature type="region of interest" description="Disordered" evidence="7">
    <location>
        <begin position="2213"/>
        <end position="2234"/>
    </location>
</feature>
<feature type="compositionally biased region" description="Basic and acidic residues" evidence="7">
    <location>
        <begin position="2106"/>
        <end position="2145"/>
    </location>
</feature>